<sequence>MSYTLVRIVTIASGGVAAGGIVVSSSSLTGTFDPRQEKAFTSPKRIINSEPEKDFKQKTICNVYSAEAPTYTVSSDKKTRSRKFTKFKEEFWDKDEFLKKANHDNLWNKDKLKQEIEDGCLRYGRAFVWWGVGIRTKSATWIYASDMNNGKNWLKESEVFVPEKLKQQS</sequence>
<dbReference type="AlphaFoldDB" id="H6N7R9"/>
<name>H6N7R9_MYCHN</name>
<accession>H6N7R9</accession>
<reference evidence="1 2" key="1">
    <citation type="journal article" date="2012" name="J. Bacteriol.">
        <title>Complete genome sequence of Mycoplasma haemocanis strain Illinois.</title>
        <authorList>
            <person name="do Nascimento N.C."/>
            <person name="Guimaraes A.M."/>
            <person name="Santos A.P."/>
            <person name="Sanmiguel P.J."/>
            <person name="Messick J.B."/>
        </authorList>
    </citation>
    <scope>NUCLEOTIDE SEQUENCE [LARGE SCALE GENOMIC DNA]</scope>
    <source>
        <strain evidence="1 2">Illinois</strain>
    </source>
</reference>
<evidence type="ECO:0000313" key="1">
    <source>
        <dbReference type="EMBL" id="AEW45691.1"/>
    </source>
</evidence>
<protein>
    <submittedName>
        <fullName evidence="1">Uncharacterized protein</fullName>
    </submittedName>
</protein>
<dbReference type="STRING" id="1111676.MHC_04175"/>
<proteinExistence type="predicted"/>
<dbReference type="EMBL" id="CP003199">
    <property type="protein sequence ID" value="AEW45691.1"/>
    <property type="molecule type" value="Genomic_DNA"/>
</dbReference>
<dbReference type="HOGENOM" id="CLU_111546_2_1_14"/>
<organism evidence="1 2">
    <name type="scientific">Mycoplasma haemocanis (strain Illinois)</name>
    <dbReference type="NCBI Taxonomy" id="1111676"/>
    <lineage>
        <taxon>Bacteria</taxon>
        <taxon>Bacillati</taxon>
        <taxon>Mycoplasmatota</taxon>
        <taxon>Mollicutes</taxon>
        <taxon>Mycoplasmataceae</taxon>
        <taxon>Mycoplasma</taxon>
    </lineage>
</organism>
<dbReference type="KEGG" id="mhe:MHC_04175"/>
<gene>
    <name evidence="1" type="ordered locus">MHC_04175</name>
</gene>
<evidence type="ECO:0000313" key="2">
    <source>
        <dbReference type="Proteomes" id="UP000009135"/>
    </source>
</evidence>
<dbReference type="Proteomes" id="UP000009135">
    <property type="component" value="Chromosome"/>
</dbReference>
<keyword evidence="2" id="KW-1185">Reference proteome</keyword>
<dbReference type="OrthoDB" id="402576at2"/>